<dbReference type="InterPro" id="IPR051371">
    <property type="entry name" value="Ras_palmitoyltransferase"/>
</dbReference>
<comment type="subunit">
    <text evidence="3">Interacts with ERF2.</text>
</comment>
<dbReference type="PANTHER" id="PTHR13254:SF0">
    <property type="entry name" value="GOLGIN SUBFAMILY A MEMBER 7_ERF4 DOMAIN-CONTAINING PROTEIN"/>
    <property type="match status" value="1"/>
</dbReference>
<evidence type="ECO:0000313" key="10">
    <source>
        <dbReference type="Proteomes" id="UP000269793"/>
    </source>
</evidence>
<feature type="domain" description="Golgin subfamily A member 7/ERF4" evidence="8">
    <location>
        <begin position="44"/>
        <end position="119"/>
    </location>
</feature>
<evidence type="ECO:0000259" key="8">
    <source>
        <dbReference type="Pfam" id="PF10256"/>
    </source>
</evidence>
<dbReference type="InterPro" id="IPR019383">
    <property type="entry name" value="Golgin_A_7/ERF4"/>
</dbReference>
<evidence type="ECO:0000256" key="5">
    <source>
        <dbReference type="ARBA" id="ARBA00022824"/>
    </source>
</evidence>
<dbReference type="OrthoDB" id="2190159at2759"/>
<dbReference type="EMBL" id="CP033150">
    <property type="protein sequence ID" value="AYO43102.1"/>
    <property type="molecule type" value="Genomic_DNA"/>
</dbReference>
<dbReference type="AlphaFoldDB" id="A0A3G2S704"/>
<dbReference type="GO" id="GO:0005789">
    <property type="term" value="C:endoplasmic reticulum membrane"/>
    <property type="evidence" value="ECO:0007669"/>
    <property type="project" value="UniProtKB-SubCell"/>
</dbReference>
<comment type="subcellular location">
    <subcellularLocation>
        <location evidence="1">Endoplasmic reticulum membrane</location>
        <topology evidence="1">Peripheral membrane protein</topology>
    </subcellularLocation>
</comment>
<reference evidence="9 10" key="1">
    <citation type="submission" date="2018-10" db="EMBL/GenBank/DDBJ databases">
        <title>Complete genome sequence of Malassezia restricta CBS 7877.</title>
        <authorList>
            <person name="Morand S.C."/>
            <person name="Bertignac M."/>
            <person name="Iltis A."/>
            <person name="Kolder I."/>
            <person name="Pirovano W."/>
            <person name="Jourdain R."/>
            <person name="Clavaud C."/>
        </authorList>
    </citation>
    <scope>NUCLEOTIDE SEQUENCE [LARGE SCALE GENOMIC DNA]</scope>
    <source>
        <strain evidence="9 10">CBS 7877</strain>
    </source>
</reference>
<proteinExistence type="inferred from homology"/>
<evidence type="ECO:0000256" key="1">
    <source>
        <dbReference type="ARBA" id="ARBA00004406"/>
    </source>
</evidence>
<evidence type="ECO:0000256" key="3">
    <source>
        <dbReference type="ARBA" id="ARBA00011396"/>
    </source>
</evidence>
<evidence type="ECO:0000313" key="9">
    <source>
        <dbReference type="EMBL" id="AYO43102.1"/>
    </source>
</evidence>
<dbReference type="Pfam" id="PF10256">
    <property type="entry name" value="Erf4"/>
    <property type="match status" value="1"/>
</dbReference>
<evidence type="ECO:0000256" key="7">
    <source>
        <dbReference type="SAM" id="MobiDB-lite"/>
    </source>
</evidence>
<evidence type="ECO:0000256" key="4">
    <source>
        <dbReference type="ARBA" id="ARBA00018463"/>
    </source>
</evidence>
<keyword evidence="5" id="KW-0256">Endoplasmic reticulum</keyword>
<protein>
    <recommendedName>
        <fullName evidence="4">Ras modification protein ERF4</fullName>
    </recommendedName>
</protein>
<dbReference type="VEuPathDB" id="FungiDB:DNF11_2152"/>
<evidence type="ECO:0000256" key="2">
    <source>
        <dbReference type="ARBA" id="ARBA00007732"/>
    </source>
</evidence>
<sequence>MEELNATRSFDEEEATTGKGSASVVALSTVAQTRGSGADTECSVRIPRVFNGYETCEFSTHFPEQWSNYVDSLTYVSMIVALNETLRQAANPVYGLIDNILAQLTFQLWPFLMGTYYTR</sequence>
<dbReference type="PANTHER" id="PTHR13254">
    <property type="entry name" value="GOLGI AUTOANTIGEN, GOLGIN SUBFAMILY A, 7"/>
    <property type="match status" value="1"/>
</dbReference>
<evidence type="ECO:0000256" key="6">
    <source>
        <dbReference type="ARBA" id="ARBA00023136"/>
    </source>
</evidence>
<dbReference type="GO" id="GO:0006612">
    <property type="term" value="P:protein targeting to membrane"/>
    <property type="evidence" value="ECO:0007669"/>
    <property type="project" value="TreeGrafter"/>
</dbReference>
<keyword evidence="10" id="KW-1185">Reference proteome</keyword>
<gene>
    <name evidence="9" type="ORF">DNF11_2152</name>
</gene>
<keyword evidence="6" id="KW-0472">Membrane</keyword>
<feature type="region of interest" description="Disordered" evidence="7">
    <location>
        <begin position="1"/>
        <end position="22"/>
    </location>
</feature>
<comment type="similarity">
    <text evidence="2">Belongs to the ERF4 family.</text>
</comment>
<organism evidence="9 10">
    <name type="scientific">Malassezia restricta (strain ATCC 96810 / NBRC 103918 / CBS 7877)</name>
    <name type="common">Seborrheic dermatitis infection agent</name>
    <dbReference type="NCBI Taxonomy" id="425264"/>
    <lineage>
        <taxon>Eukaryota</taxon>
        <taxon>Fungi</taxon>
        <taxon>Dikarya</taxon>
        <taxon>Basidiomycota</taxon>
        <taxon>Ustilaginomycotina</taxon>
        <taxon>Malasseziomycetes</taxon>
        <taxon>Malasseziales</taxon>
        <taxon>Malasseziaceae</taxon>
        <taxon>Malassezia</taxon>
    </lineage>
</organism>
<dbReference type="GO" id="GO:0031211">
    <property type="term" value="C:endoplasmic reticulum palmitoyltransferase complex"/>
    <property type="evidence" value="ECO:0007669"/>
    <property type="project" value="TreeGrafter"/>
</dbReference>
<dbReference type="Proteomes" id="UP000269793">
    <property type="component" value="Chromosome III"/>
</dbReference>
<accession>A0A3G2S704</accession>
<name>A0A3G2S704_MALR7</name>
<dbReference type="STRING" id="425264.A0A3G2S704"/>